<dbReference type="InterPro" id="IPR003593">
    <property type="entry name" value="AAA+_ATPase"/>
</dbReference>
<protein>
    <submittedName>
        <fullName evidence="5">Uncharacterized ABC transporter ATP-binding protein MJ0412</fullName>
    </submittedName>
</protein>
<dbReference type="PROSITE" id="PS50893">
    <property type="entry name" value="ABC_TRANSPORTER_2"/>
    <property type="match status" value="1"/>
</dbReference>
<dbReference type="InterPro" id="IPR027417">
    <property type="entry name" value="P-loop_NTPase"/>
</dbReference>
<keyword evidence="6" id="KW-1185">Reference proteome</keyword>
<dbReference type="InterPro" id="IPR017871">
    <property type="entry name" value="ABC_transporter-like_CS"/>
</dbReference>
<dbReference type="PROSITE" id="PS00211">
    <property type="entry name" value="ABC_TRANSPORTER_1"/>
    <property type="match status" value="1"/>
</dbReference>
<evidence type="ECO:0000259" key="4">
    <source>
        <dbReference type="PROSITE" id="PS50893"/>
    </source>
</evidence>
<dbReference type="SUPFAM" id="SSF52540">
    <property type="entry name" value="P-loop containing nucleoside triphosphate hydrolases"/>
    <property type="match status" value="1"/>
</dbReference>
<sequence>MSRLEVKNLTQTFNQKNTALRVLDGLNFSVDDGQFVALLGPSGCGKSTLFNIVSGLLVPDTGEIYLNTGDFAYMQQKDLLLPWRTVLRNSRRTPEYREVEAQQRLAQLGLSGFENSYPMQLSGGMRQRVALVRTLLFRKEILLLDEPFGALDAMTRTVMQSILLDIWSENRQTVLLITHDVEEALLLADKIYVLTARPATLKAEVPVPLPRPRNITDTSLIRLKKELLTLLQVEMSKVFDAG</sequence>
<dbReference type="Gene3D" id="3.40.50.300">
    <property type="entry name" value="P-loop containing nucleotide triphosphate hydrolases"/>
    <property type="match status" value="1"/>
</dbReference>
<dbReference type="PANTHER" id="PTHR42788:SF2">
    <property type="entry name" value="ABC TRANSPORTER ATP-BINDING PROTEIN"/>
    <property type="match status" value="1"/>
</dbReference>
<accession>A0AA35R5H9</accession>
<keyword evidence="3 5" id="KW-0067">ATP-binding</keyword>
<dbReference type="AlphaFoldDB" id="A0AA35R5H9"/>
<comment type="caution">
    <text evidence="5">The sequence shown here is derived from an EMBL/GenBank/DDBJ whole genome shotgun (WGS) entry which is preliminary data.</text>
</comment>
<gene>
    <name evidence="5" type="ORF">GBAR_LOCUS4066</name>
</gene>
<evidence type="ECO:0000256" key="3">
    <source>
        <dbReference type="ARBA" id="ARBA00022840"/>
    </source>
</evidence>
<keyword evidence="1" id="KW-0813">Transport</keyword>
<evidence type="ECO:0000313" key="6">
    <source>
        <dbReference type="Proteomes" id="UP001174909"/>
    </source>
</evidence>
<dbReference type="CDD" id="cd03293">
    <property type="entry name" value="ABC_NrtD_SsuB_transporters"/>
    <property type="match status" value="1"/>
</dbReference>
<dbReference type="GO" id="GO:0005524">
    <property type="term" value="F:ATP binding"/>
    <property type="evidence" value="ECO:0007669"/>
    <property type="project" value="UniProtKB-KW"/>
</dbReference>
<evidence type="ECO:0000313" key="5">
    <source>
        <dbReference type="EMBL" id="CAI8005088.1"/>
    </source>
</evidence>
<evidence type="ECO:0000256" key="2">
    <source>
        <dbReference type="ARBA" id="ARBA00022741"/>
    </source>
</evidence>
<reference evidence="5" key="1">
    <citation type="submission" date="2023-03" db="EMBL/GenBank/DDBJ databases">
        <authorList>
            <person name="Steffen K."/>
            <person name="Cardenas P."/>
        </authorList>
    </citation>
    <scope>NUCLEOTIDE SEQUENCE</scope>
</reference>
<feature type="domain" description="ABC transporter" evidence="4">
    <location>
        <begin position="4"/>
        <end position="221"/>
    </location>
</feature>
<name>A0AA35R5H9_GEOBA</name>
<dbReference type="Proteomes" id="UP001174909">
    <property type="component" value="Unassembled WGS sequence"/>
</dbReference>
<dbReference type="PANTHER" id="PTHR42788">
    <property type="entry name" value="TAURINE IMPORT ATP-BINDING PROTEIN-RELATED"/>
    <property type="match status" value="1"/>
</dbReference>
<dbReference type="EMBL" id="CASHTH010000576">
    <property type="protein sequence ID" value="CAI8005088.1"/>
    <property type="molecule type" value="Genomic_DNA"/>
</dbReference>
<keyword evidence="2" id="KW-0547">Nucleotide-binding</keyword>
<evidence type="ECO:0000256" key="1">
    <source>
        <dbReference type="ARBA" id="ARBA00022448"/>
    </source>
</evidence>
<dbReference type="Pfam" id="PF00005">
    <property type="entry name" value="ABC_tran"/>
    <property type="match status" value="1"/>
</dbReference>
<dbReference type="InterPro" id="IPR003439">
    <property type="entry name" value="ABC_transporter-like_ATP-bd"/>
</dbReference>
<dbReference type="GO" id="GO:0016887">
    <property type="term" value="F:ATP hydrolysis activity"/>
    <property type="evidence" value="ECO:0007669"/>
    <property type="project" value="InterPro"/>
</dbReference>
<proteinExistence type="predicted"/>
<dbReference type="SMART" id="SM00382">
    <property type="entry name" value="AAA"/>
    <property type="match status" value="1"/>
</dbReference>
<organism evidence="5 6">
    <name type="scientific">Geodia barretti</name>
    <name type="common">Barrett's horny sponge</name>
    <dbReference type="NCBI Taxonomy" id="519541"/>
    <lineage>
        <taxon>Eukaryota</taxon>
        <taxon>Metazoa</taxon>
        <taxon>Porifera</taxon>
        <taxon>Demospongiae</taxon>
        <taxon>Heteroscleromorpha</taxon>
        <taxon>Tetractinellida</taxon>
        <taxon>Astrophorina</taxon>
        <taxon>Geodiidae</taxon>
        <taxon>Geodia</taxon>
    </lineage>
</organism>
<dbReference type="InterPro" id="IPR050166">
    <property type="entry name" value="ABC_transporter_ATP-bind"/>
</dbReference>